<accession>A0A9Q0MUG0</accession>
<protein>
    <submittedName>
        <fullName evidence="1">Uncharacterized protein</fullName>
    </submittedName>
</protein>
<proteinExistence type="predicted"/>
<keyword evidence="2" id="KW-1185">Reference proteome</keyword>
<gene>
    <name evidence="1" type="ORF">Bhyg_10025</name>
</gene>
<organism evidence="1 2">
    <name type="scientific">Pseudolycoriella hygida</name>
    <dbReference type="NCBI Taxonomy" id="35572"/>
    <lineage>
        <taxon>Eukaryota</taxon>
        <taxon>Metazoa</taxon>
        <taxon>Ecdysozoa</taxon>
        <taxon>Arthropoda</taxon>
        <taxon>Hexapoda</taxon>
        <taxon>Insecta</taxon>
        <taxon>Pterygota</taxon>
        <taxon>Neoptera</taxon>
        <taxon>Endopterygota</taxon>
        <taxon>Diptera</taxon>
        <taxon>Nematocera</taxon>
        <taxon>Sciaroidea</taxon>
        <taxon>Sciaridae</taxon>
        <taxon>Pseudolycoriella</taxon>
    </lineage>
</organism>
<sequence>MSSYKKKYVEQHFRPVPLNMNK</sequence>
<comment type="caution">
    <text evidence="1">The sequence shown here is derived from an EMBL/GenBank/DDBJ whole genome shotgun (WGS) entry which is preliminary data.</text>
</comment>
<reference evidence="1" key="1">
    <citation type="submission" date="2022-07" db="EMBL/GenBank/DDBJ databases">
        <authorList>
            <person name="Trinca V."/>
            <person name="Uliana J.V.C."/>
            <person name="Torres T.T."/>
            <person name="Ward R.J."/>
            <person name="Monesi N."/>
        </authorList>
    </citation>
    <scope>NUCLEOTIDE SEQUENCE</scope>
    <source>
        <strain evidence="1">HSMRA1968</strain>
        <tissue evidence="1">Whole embryos</tissue>
    </source>
</reference>
<evidence type="ECO:0000313" key="2">
    <source>
        <dbReference type="Proteomes" id="UP001151699"/>
    </source>
</evidence>
<dbReference type="EMBL" id="WJQU01000003">
    <property type="protein sequence ID" value="KAJ6637295.1"/>
    <property type="molecule type" value="Genomic_DNA"/>
</dbReference>
<evidence type="ECO:0000313" key="1">
    <source>
        <dbReference type="EMBL" id="KAJ6637295.1"/>
    </source>
</evidence>
<dbReference type="AlphaFoldDB" id="A0A9Q0MUG0"/>
<dbReference type="Proteomes" id="UP001151699">
    <property type="component" value="Chromosome X"/>
</dbReference>
<feature type="non-terminal residue" evidence="1">
    <location>
        <position position="1"/>
    </location>
</feature>
<name>A0A9Q0MUG0_9DIPT</name>